<feature type="domain" description="Amidohydrolase-related" evidence="2">
    <location>
        <begin position="624"/>
        <end position="953"/>
    </location>
</feature>
<dbReference type="InterPro" id="IPR032466">
    <property type="entry name" value="Metal_Hydrolase"/>
</dbReference>
<dbReference type="InterPro" id="IPR011059">
    <property type="entry name" value="Metal-dep_hydrolase_composite"/>
</dbReference>
<evidence type="ECO:0000256" key="1">
    <source>
        <dbReference type="SAM" id="SignalP"/>
    </source>
</evidence>
<feature type="chain" id="PRO_5012144743" evidence="1">
    <location>
        <begin position="29"/>
        <end position="1030"/>
    </location>
</feature>
<evidence type="ECO:0000313" key="3">
    <source>
        <dbReference type="EMBL" id="OQP63493.1"/>
    </source>
</evidence>
<dbReference type="Proteomes" id="UP000192796">
    <property type="component" value="Unassembled WGS sequence"/>
</dbReference>
<dbReference type="SUPFAM" id="SSF51338">
    <property type="entry name" value="Composite domain of metallo-dependent hydrolases"/>
    <property type="match status" value="2"/>
</dbReference>
<organism evidence="3 4">
    <name type="scientific">Niastella vici</name>
    <dbReference type="NCBI Taxonomy" id="1703345"/>
    <lineage>
        <taxon>Bacteria</taxon>
        <taxon>Pseudomonadati</taxon>
        <taxon>Bacteroidota</taxon>
        <taxon>Chitinophagia</taxon>
        <taxon>Chitinophagales</taxon>
        <taxon>Chitinophagaceae</taxon>
        <taxon>Niastella</taxon>
    </lineage>
</organism>
<dbReference type="GO" id="GO:0016810">
    <property type="term" value="F:hydrolase activity, acting on carbon-nitrogen (but not peptide) bonds"/>
    <property type="evidence" value="ECO:0007669"/>
    <property type="project" value="InterPro"/>
</dbReference>
<keyword evidence="4" id="KW-1185">Reference proteome</keyword>
<feature type="domain" description="Amidohydrolase-related" evidence="2">
    <location>
        <begin position="364"/>
        <end position="416"/>
    </location>
</feature>
<keyword evidence="3" id="KW-0378">Hydrolase</keyword>
<reference evidence="3 4" key="1">
    <citation type="submission" date="2016-03" db="EMBL/GenBank/DDBJ databases">
        <title>Niastella vici sp. nov., isolated from farmland soil.</title>
        <authorList>
            <person name="Chen L."/>
            <person name="Wang D."/>
            <person name="Yang S."/>
            <person name="Wang G."/>
        </authorList>
    </citation>
    <scope>NUCLEOTIDE SEQUENCE [LARGE SCALE GENOMIC DNA]</scope>
    <source>
        <strain evidence="3 4">DJ57</strain>
    </source>
</reference>
<dbReference type="EMBL" id="LVYD01000045">
    <property type="protein sequence ID" value="OQP63493.1"/>
    <property type="molecule type" value="Genomic_DNA"/>
</dbReference>
<proteinExistence type="predicted"/>
<dbReference type="Pfam" id="PF01979">
    <property type="entry name" value="Amidohydro_1"/>
    <property type="match status" value="2"/>
</dbReference>
<dbReference type="PANTHER" id="PTHR43135:SF3">
    <property type="entry name" value="ALPHA-D-RIBOSE 1-METHYLPHOSPHONATE 5-TRIPHOSPHATE DIPHOSPHATASE"/>
    <property type="match status" value="1"/>
</dbReference>
<dbReference type="OrthoDB" id="9802793at2"/>
<dbReference type="AlphaFoldDB" id="A0A1V9FYR4"/>
<name>A0A1V9FYR4_9BACT</name>
<dbReference type="PANTHER" id="PTHR43135">
    <property type="entry name" value="ALPHA-D-RIBOSE 1-METHYLPHOSPHONATE 5-TRIPHOSPHATE DIPHOSPHATASE"/>
    <property type="match status" value="1"/>
</dbReference>
<dbReference type="SUPFAM" id="SSF51556">
    <property type="entry name" value="Metallo-dependent hydrolases"/>
    <property type="match status" value="1"/>
</dbReference>
<dbReference type="RefSeq" id="WP_081147756.1">
    <property type="nucleotide sequence ID" value="NZ_LVYD01000045.1"/>
</dbReference>
<gene>
    <name evidence="3" type="ORF">A3860_24440</name>
</gene>
<dbReference type="STRING" id="1703345.A3860_24440"/>
<keyword evidence="1" id="KW-0732">Signal</keyword>
<dbReference type="InterPro" id="IPR006680">
    <property type="entry name" value="Amidohydro-rel"/>
</dbReference>
<dbReference type="Gene3D" id="2.30.40.10">
    <property type="entry name" value="Urease, subunit C, domain 1"/>
    <property type="match status" value="2"/>
</dbReference>
<sequence>MRRYCFFPPGKLFFLMGLLLVVNSAVMAQVTFPVNGIANPQVKSFAFTNATIVKDVQTTLTNATLVIREGKIVAVGNSVAIPKDAVVIDCSGKYIYPSFIDIYSDYGIPTAQRPGTPFDFRAPAQFTSNTKGAFGWNQAIKSETDASKLFNTDDAKAKPLRDLGFGTVLIHQKDGIARGTGAVVSLATEKENLVMLKEKASAHYSFSKGTSTQSYPGSMMGSVALLRQTYLDAQWYKSNPATEGVNLSLKAWNDMQSLPQIFDAGDKWSDLRADHIGDEFGVQYIIKGGGNEYQRIKDIAATKATYILSLNFPQAMDVEDPNEARFVSLSDMKHWELAPTNPAAFEKANIPFCLTASELKDTKQFISNLRKAIEYGLSETKALEALTKTPATVLGIYDKVGSLDAGKVASFIITTGEVFKEKTVILQNWVQGDKYSIKEENWKPVAGQYTLQVKGANGSNSYTLDVKSTSDASIISKDTIKTKFSYDGKLVNISFVAEKKPRAATIRLGGTVHGEVWDGNGVDGEGNNVLWTASFSKAGAPAADTSKKKPLGALGKVVYPFDGYGWDSLPQPETILIKNGTVWTNEKEGKLENTDVLIKNGKIAQIGKNLSDPAAKVIDATGKFVTPGIIDEHSHIAAFSINEGAQSVTSEVRIADNLNPEDINIYRQLSGGVTSSHILHGSANTIGGQTQLIKLRWGVNDEELKFKGADPFIKFALGENVKRTTSQNNNRFPDTRMGVEEVLMDAFTRACEYEKGCKEAETTPATKKKGAAATATAAPVRRDLELEALVEIMNKKRFITCHSYVQSEITATMRVAEKFNFRVNTFTHILEGYKVADKMKIHGANASTFSDWWAYKTEVQDAIPYNATLMQRVGLNVCINSDDGEMARRLNQEAAKSVKYGGMSEEDAFKMVTLNPAKALHVDEKVGSLKVGKDGDVVVWSDNPLSIYAKAEETIVDGIVYFDRARDLELRKKIAAERNRLVQKMLGEKKGGAPVAPATPSFQYILSCGDHDHHDGLITVDVNENDANTN</sequence>
<accession>A0A1V9FYR4</accession>
<evidence type="ECO:0000259" key="2">
    <source>
        <dbReference type="Pfam" id="PF01979"/>
    </source>
</evidence>
<protein>
    <submittedName>
        <fullName evidence="3">Amidohydrolase</fullName>
    </submittedName>
</protein>
<dbReference type="Gene3D" id="3.20.20.140">
    <property type="entry name" value="Metal-dependent hydrolases"/>
    <property type="match status" value="2"/>
</dbReference>
<dbReference type="InterPro" id="IPR051781">
    <property type="entry name" value="Metallo-dep_Hydrolase"/>
</dbReference>
<comment type="caution">
    <text evidence="3">The sequence shown here is derived from an EMBL/GenBank/DDBJ whole genome shotgun (WGS) entry which is preliminary data.</text>
</comment>
<feature type="signal peptide" evidence="1">
    <location>
        <begin position="1"/>
        <end position="28"/>
    </location>
</feature>
<evidence type="ECO:0000313" key="4">
    <source>
        <dbReference type="Proteomes" id="UP000192796"/>
    </source>
</evidence>
<dbReference type="CDD" id="cd01309">
    <property type="entry name" value="Met_dep_hydrolase_C"/>
    <property type="match status" value="1"/>
</dbReference>